<evidence type="ECO:0000256" key="4">
    <source>
        <dbReference type="ARBA" id="ARBA00022692"/>
    </source>
</evidence>
<keyword evidence="4 7" id="KW-0812">Transmembrane</keyword>
<dbReference type="PANTHER" id="PTHR43227:SF11">
    <property type="entry name" value="BLL4140 PROTEIN"/>
    <property type="match status" value="1"/>
</dbReference>
<feature type="transmembrane region" description="Helical" evidence="7">
    <location>
        <begin position="275"/>
        <end position="294"/>
    </location>
</feature>
<dbReference type="RefSeq" id="WP_212528712.1">
    <property type="nucleotide sequence ID" value="NZ_JAGSOG010000051.1"/>
</dbReference>
<reference evidence="9" key="1">
    <citation type="submission" date="2021-04" db="EMBL/GenBank/DDBJ databases">
        <title>Genome based classification of Actinospica acidithermotolerans sp. nov., an actinobacterium isolated from an Indonesian hot spring.</title>
        <authorList>
            <person name="Kusuma A.B."/>
            <person name="Putra K.E."/>
            <person name="Nafisah S."/>
            <person name="Loh J."/>
            <person name="Nouioui I."/>
            <person name="Goodfellow M."/>
        </authorList>
    </citation>
    <scope>NUCLEOTIDE SEQUENCE</scope>
    <source>
        <strain evidence="9">CSCA 57</strain>
    </source>
</reference>
<feature type="transmembrane region" description="Helical" evidence="7">
    <location>
        <begin position="76"/>
        <end position="96"/>
    </location>
</feature>
<name>A0A941ITB8_9ACTN</name>
<dbReference type="EMBL" id="JAGSOG010000051">
    <property type="protein sequence ID" value="MBR7834191.1"/>
    <property type="molecule type" value="Genomic_DNA"/>
</dbReference>
<dbReference type="SUPFAM" id="SSF161098">
    <property type="entry name" value="MetI-like"/>
    <property type="match status" value="1"/>
</dbReference>
<evidence type="ECO:0000256" key="7">
    <source>
        <dbReference type="RuleBase" id="RU363032"/>
    </source>
</evidence>
<comment type="subcellular location">
    <subcellularLocation>
        <location evidence="1 7">Cell membrane</location>
        <topology evidence="1 7">Multi-pass membrane protein</topology>
    </subcellularLocation>
</comment>
<gene>
    <name evidence="9" type="ORF">KDL01_13030</name>
</gene>
<comment type="similarity">
    <text evidence="7">Belongs to the binding-protein-dependent transport system permease family.</text>
</comment>
<dbReference type="Pfam" id="PF00528">
    <property type="entry name" value="BPD_transp_1"/>
    <property type="match status" value="1"/>
</dbReference>
<evidence type="ECO:0000313" key="10">
    <source>
        <dbReference type="Proteomes" id="UP000675781"/>
    </source>
</evidence>
<feature type="transmembrane region" description="Helical" evidence="7">
    <location>
        <begin position="108"/>
        <end position="128"/>
    </location>
</feature>
<dbReference type="GO" id="GO:0005886">
    <property type="term" value="C:plasma membrane"/>
    <property type="evidence" value="ECO:0007669"/>
    <property type="project" value="UniProtKB-SubCell"/>
</dbReference>
<feature type="transmembrane region" description="Helical" evidence="7">
    <location>
        <begin position="212"/>
        <end position="233"/>
    </location>
</feature>
<feature type="domain" description="ABC transmembrane type-1" evidence="8">
    <location>
        <begin position="72"/>
        <end position="296"/>
    </location>
</feature>
<feature type="transmembrane region" description="Helical" evidence="7">
    <location>
        <begin position="172"/>
        <end position="191"/>
    </location>
</feature>
<accession>A0A941ITB8</accession>
<comment type="caution">
    <text evidence="9">The sequence shown here is derived from an EMBL/GenBank/DDBJ whole genome shotgun (WGS) entry which is preliminary data.</text>
</comment>
<organism evidence="9 10">
    <name type="scientific">Actinospica durhamensis</name>
    <dbReference type="NCBI Taxonomy" id="1508375"/>
    <lineage>
        <taxon>Bacteria</taxon>
        <taxon>Bacillati</taxon>
        <taxon>Actinomycetota</taxon>
        <taxon>Actinomycetes</taxon>
        <taxon>Catenulisporales</taxon>
        <taxon>Actinospicaceae</taxon>
        <taxon>Actinospica</taxon>
    </lineage>
</organism>
<keyword evidence="3" id="KW-1003">Cell membrane</keyword>
<proteinExistence type="inferred from homology"/>
<evidence type="ECO:0000259" key="8">
    <source>
        <dbReference type="PROSITE" id="PS50928"/>
    </source>
</evidence>
<keyword evidence="5 7" id="KW-1133">Transmembrane helix</keyword>
<evidence type="ECO:0000256" key="6">
    <source>
        <dbReference type="ARBA" id="ARBA00023136"/>
    </source>
</evidence>
<evidence type="ECO:0000256" key="3">
    <source>
        <dbReference type="ARBA" id="ARBA00022475"/>
    </source>
</evidence>
<dbReference type="AlphaFoldDB" id="A0A941ITB8"/>
<evidence type="ECO:0000313" key="9">
    <source>
        <dbReference type="EMBL" id="MBR7834191.1"/>
    </source>
</evidence>
<dbReference type="PANTHER" id="PTHR43227">
    <property type="entry name" value="BLL4140 PROTEIN"/>
    <property type="match status" value="1"/>
</dbReference>
<evidence type="ECO:0000256" key="5">
    <source>
        <dbReference type="ARBA" id="ARBA00022989"/>
    </source>
</evidence>
<protein>
    <submittedName>
        <fullName evidence="9">Sugar ABC transporter permease</fullName>
    </submittedName>
</protein>
<dbReference type="CDD" id="cd06261">
    <property type="entry name" value="TM_PBP2"/>
    <property type="match status" value="1"/>
</dbReference>
<dbReference type="GO" id="GO:0055085">
    <property type="term" value="P:transmembrane transport"/>
    <property type="evidence" value="ECO:0007669"/>
    <property type="project" value="InterPro"/>
</dbReference>
<evidence type="ECO:0000256" key="2">
    <source>
        <dbReference type="ARBA" id="ARBA00022448"/>
    </source>
</evidence>
<dbReference type="InterPro" id="IPR000515">
    <property type="entry name" value="MetI-like"/>
</dbReference>
<dbReference type="InterPro" id="IPR050809">
    <property type="entry name" value="UgpAE/MalFG_permease"/>
</dbReference>
<keyword evidence="2 7" id="KW-0813">Transport</keyword>
<dbReference type="Gene3D" id="1.10.3720.10">
    <property type="entry name" value="MetI-like"/>
    <property type="match status" value="1"/>
</dbReference>
<sequence>MNWRIRLRRDKTLLLMCLPALILIVLFNYLPMAGIIIAFENYDIYQGLIHSQFVGLANFQEALTDPGFWQAFQNTLVIAAVQLVLYFPIPIVLALLVNTILSPRIKSFIQAIVFLPHFFSYVLVITMFQEFLGGAGVLNVFLNKHGISSWNIMTDPGTFKYLVTAQAVWKEAGWGLIVFLAALAAIDNSLYEAAAVDGAGRWRRMRHITLPGLRGIVVLMLVLRLGNALSVGFEQMLIQRQAVGASAADVLDTYSYIYSGLGGGFGGTTSIGGSYSYGAAVGVFKGVLSLVLILSANKIAHMFGEDGLYRR</sequence>
<keyword evidence="6 7" id="KW-0472">Membrane</keyword>
<feature type="transmembrane region" description="Helical" evidence="7">
    <location>
        <begin position="12"/>
        <end position="39"/>
    </location>
</feature>
<dbReference type="PROSITE" id="PS50928">
    <property type="entry name" value="ABC_TM1"/>
    <property type="match status" value="1"/>
</dbReference>
<evidence type="ECO:0000256" key="1">
    <source>
        <dbReference type="ARBA" id="ARBA00004651"/>
    </source>
</evidence>
<dbReference type="Proteomes" id="UP000675781">
    <property type="component" value="Unassembled WGS sequence"/>
</dbReference>
<dbReference type="InterPro" id="IPR035906">
    <property type="entry name" value="MetI-like_sf"/>
</dbReference>
<keyword evidence="10" id="KW-1185">Reference proteome</keyword>